<feature type="transmembrane region" description="Helical" evidence="10">
    <location>
        <begin position="143"/>
        <end position="168"/>
    </location>
</feature>
<dbReference type="Pfam" id="PF00005">
    <property type="entry name" value="ABC_tran"/>
    <property type="match status" value="1"/>
</dbReference>
<evidence type="ECO:0000256" key="7">
    <source>
        <dbReference type="ARBA" id="ARBA00022840"/>
    </source>
</evidence>
<dbReference type="Pfam" id="PF12698">
    <property type="entry name" value="ABC2_membrane_3"/>
    <property type="match status" value="1"/>
</dbReference>
<keyword evidence="13" id="KW-1185">Reference proteome</keyword>
<evidence type="ECO:0000313" key="13">
    <source>
        <dbReference type="Proteomes" id="UP000789342"/>
    </source>
</evidence>
<proteinExistence type="inferred from homology"/>
<feature type="transmembrane region" description="Helical" evidence="10">
    <location>
        <begin position="636"/>
        <end position="653"/>
    </location>
</feature>
<dbReference type="SUPFAM" id="SSF52540">
    <property type="entry name" value="P-loop containing nucleoside triphosphate hydrolases"/>
    <property type="match status" value="1"/>
</dbReference>
<dbReference type="SMART" id="SM00382">
    <property type="entry name" value="AAA"/>
    <property type="match status" value="1"/>
</dbReference>
<feature type="transmembrane region" description="Helical" evidence="10">
    <location>
        <begin position="606"/>
        <end position="629"/>
    </location>
</feature>
<feature type="transmembrane region" description="Helical" evidence="10">
    <location>
        <begin position="705"/>
        <end position="726"/>
    </location>
</feature>
<dbReference type="FunFam" id="3.40.50.300:FF:000665">
    <property type="entry name" value="ABC transporter A family member 2"/>
    <property type="match status" value="1"/>
</dbReference>
<feature type="transmembrane region" description="Helical" evidence="10">
    <location>
        <begin position="525"/>
        <end position="547"/>
    </location>
</feature>
<evidence type="ECO:0000256" key="5">
    <source>
        <dbReference type="ARBA" id="ARBA00022737"/>
    </source>
</evidence>
<dbReference type="GO" id="GO:0016020">
    <property type="term" value="C:membrane"/>
    <property type="evidence" value="ECO:0007669"/>
    <property type="project" value="UniProtKB-SubCell"/>
</dbReference>
<evidence type="ECO:0000256" key="3">
    <source>
        <dbReference type="ARBA" id="ARBA00022448"/>
    </source>
</evidence>
<dbReference type="InterPro" id="IPR027417">
    <property type="entry name" value="P-loop_NTPase"/>
</dbReference>
<evidence type="ECO:0000256" key="10">
    <source>
        <dbReference type="SAM" id="Phobius"/>
    </source>
</evidence>
<comment type="subcellular location">
    <subcellularLocation>
        <location evidence="1">Membrane</location>
        <topology evidence="1">Multi-pass membrane protein</topology>
    </subcellularLocation>
</comment>
<dbReference type="CDD" id="cd03263">
    <property type="entry name" value="ABC_subfamily_A"/>
    <property type="match status" value="1"/>
</dbReference>
<evidence type="ECO:0000256" key="6">
    <source>
        <dbReference type="ARBA" id="ARBA00022741"/>
    </source>
</evidence>
<dbReference type="PANTHER" id="PTHR19229:SF36">
    <property type="entry name" value="ATP-BINDING CASSETTE SUB-FAMILY A MEMBER 2"/>
    <property type="match status" value="1"/>
</dbReference>
<dbReference type="PROSITE" id="PS00211">
    <property type="entry name" value="ABC_TRANSPORTER_1"/>
    <property type="match status" value="1"/>
</dbReference>
<dbReference type="InterPro" id="IPR017871">
    <property type="entry name" value="ABC_transporter-like_CS"/>
</dbReference>
<dbReference type="InterPro" id="IPR013525">
    <property type="entry name" value="ABC2_TM"/>
</dbReference>
<keyword evidence="9 10" id="KW-0472">Membrane</keyword>
<dbReference type="EMBL" id="CAJVPV010008919">
    <property type="protein sequence ID" value="CAG8636281.1"/>
    <property type="molecule type" value="Genomic_DNA"/>
</dbReference>
<dbReference type="PROSITE" id="PS50893">
    <property type="entry name" value="ABC_TRANSPORTER_2"/>
    <property type="match status" value="1"/>
</dbReference>
<dbReference type="Proteomes" id="UP000789342">
    <property type="component" value="Unassembled WGS sequence"/>
</dbReference>
<sequence length="1118" mass="125461">MTTITYEEAPKVIIEEKTNTGDSVFPAITREEKNGYTTVVTEEYVSPTKKHQFLSSTPHDMDITIGNTSQGSISGDKEITYKTDQSALDDFNKGKEEREEKIDFFSVGTEEEKNPLSGVKYNEKGYQMRALFRKTLSYQKRQMFTNICCIALCPLLMVAIAGIMGIVIQTLIDNSITADELLFCSNVQAKDQYGNFNTNDSLVPTVPADQVPNSSGNSKVVKLVNYFLPPAGDEIFSTPGNPVSCVFVFGHDYPEEPIYQPSLSKSDNNTRRDTTFMPDPSSGSWYNEFALNIPMYLSILSQYQSFPWFYVRNANGADAGSKPRQPPVNTIKNFLQNNASNPQYSGILGNIDTDYYANITTSKTLQNFQAAPFFDTSSSNSSVDEFDDLLKKGIQDVINGLANVDKAVLFVSNPPRDDLFTFYTRVASILTNMPWGNILMDVVDPSAKKWNYTLQIGTDIRISNAASFPSQGFRRIATQSKLSNGIIRTVNGTSASGINGVKITQTYRAFPQLYTTSIKLPIGTFVGGILYPFGVSFLLPIFVITLTKEKEDRILVMMQMNGLKSFTYYLTHYVHFYVLHILTTLIFVIAGLLFKMEIFTQTQPGVYIILLFIWGHVEIAMSFLFTCFFSKSRTGFIVTFLIVLCGIITSLATESLYRGKGGAPAGYFLWPPFAFYRALSLINFRSVSKTLSAYRLSDLIGGDEVLSAIIYMTVEYFVILLLSAYLNAVIPSEFGVNKPWHFIFTEPYYYLRGRDSKGRKRADDGEKKVVQLEAGIKDLDEDEIKFEDDDVKEERRRVIESAYDPESPLVMKRMRKVYPSGKLAVKDVTFAVDKNIIFGLLGPNGAGKTTLISILTGLYKPSSGSASINKFDIHTQMQRVYMSVGVCPQHDILWDDLTVSEHLLFYARLKGVPASQEKLVLQVALRQVRLESLKERLSKRLSGGEKRRLSIAIALIGSPAVVFLDEPTTGLDPEVRRMIWNIVNDAKKGRTIVLTTHSMEEAEVLCNRIGIMAKGTLRCIGPQLRLKELYGRGFRLSFSCKAKNVERATAYIESLLPESAKKLDSFVTNVSYEFYPEPGLIARLFEEIEKHKKEHGVDDWGLEEVFLRIISEADAEAE</sequence>
<keyword evidence="7" id="KW-0067">ATP-binding</keyword>
<dbReference type="PANTHER" id="PTHR19229">
    <property type="entry name" value="ATP-BINDING CASSETTE TRANSPORTER SUBFAMILY A ABCA"/>
    <property type="match status" value="1"/>
</dbReference>
<feature type="transmembrane region" description="Helical" evidence="10">
    <location>
        <begin position="665"/>
        <end position="684"/>
    </location>
</feature>
<dbReference type="InterPro" id="IPR026082">
    <property type="entry name" value="ABCA"/>
</dbReference>
<organism evidence="12 13">
    <name type="scientific">Acaulospora morrowiae</name>
    <dbReference type="NCBI Taxonomy" id="94023"/>
    <lineage>
        <taxon>Eukaryota</taxon>
        <taxon>Fungi</taxon>
        <taxon>Fungi incertae sedis</taxon>
        <taxon>Mucoromycota</taxon>
        <taxon>Glomeromycotina</taxon>
        <taxon>Glomeromycetes</taxon>
        <taxon>Diversisporales</taxon>
        <taxon>Acaulosporaceae</taxon>
        <taxon>Acaulospora</taxon>
    </lineage>
</organism>
<comment type="similarity">
    <text evidence="2">Belongs to the ABC transporter superfamily. ABCA family.</text>
</comment>
<evidence type="ECO:0000256" key="1">
    <source>
        <dbReference type="ARBA" id="ARBA00004141"/>
    </source>
</evidence>
<dbReference type="GO" id="GO:0005319">
    <property type="term" value="F:lipid transporter activity"/>
    <property type="evidence" value="ECO:0007669"/>
    <property type="project" value="TreeGrafter"/>
</dbReference>
<dbReference type="GO" id="GO:0016887">
    <property type="term" value="F:ATP hydrolysis activity"/>
    <property type="evidence" value="ECO:0007669"/>
    <property type="project" value="InterPro"/>
</dbReference>
<keyword evidence="4 10" id="KW-0812">Transmembrane</keyword>
<comment type="caution">
    <text evidence="12">The sequence shown here is derived from an EMBL/GenBank/DDBJ whole genome shotgun (WGS) entry which is preliminary data.</text>
</comment>
<dbReference type="InterPro" id="IPR003593">
    <property type="entry name" value="AAA+_ATPase"/>
</dbReference>
<evidence type="ECO:0000313" key="12">
    <source>
        <dbReference type="EMBL" id="CAG8636281.1"/>
    </source>
</evidence>
<dbReference type="GO" id="GO:0005524">
    <property type="term" value="F:ATP binding"/>
    <property type="evidence" value="ECO:0007669"/>
    <property type="project" value="UniProtKB-KW"/>
</dbReference>
<protein>
    <submittedName>
        <fullName evidence="12">17603_t:CDS:1</fullName>
    </submittedName>
</protein>
<gene>
    <name evidence="12" type="ORF">AMORRO_LOCUS9317</name>
</gene>
<evidence type="ECO:0000256" key="8">
    <source>
        <dbReference type="ARBA" id="ARBA00022989"/>
    </source>
</evidence>
<feature type="transmembrane region" description="Helical" evidence="10">
    <location>
        <begin position="568"/>
        <end position="594"/>
    </location>
</feature>
<feature type="domain" description="ABC transporter" evidence="11">
    <location>
        <begin position="809"/>
        <end position="1039"/>
    </location>
</feature>
<evidence type="ECO:0000259" key="11">
    <source>
        <dbReference type="PROSITE" id="PS50893"/>
    </source>
</evidence>
<dbReference type="GO" id="GO:0140359">
    <property type="term" value="F:ABC-type transporter activity"/>
    <property type="evidence" value="ECO:0007669"/>
    <property type="project" value="InterPro"/>
</dbReference>
<dbReference type="InterPro" id="IPR003439">
    <property type="entry name" value="ABC_transporter-like_ATP-bd"/>
</dbReference>
<evidence type="ECO:0000256" key="9">
    <source>
        <dbReference type="ARBA" id="ARBA00023136"/>
    </source>
</evidence>
<dbReference type="AlphaFoldDB" id="A0A9N9GV13"/>
<keyword evidence="8 10" id="KW-1133">Transmembrane helix</keyword>
<dbReference type="OrthoDB" id="8061355at2759"/>
<evidence type="ECO:0000256" key="2">
    <source>
        <dbReference type="ARBA" id="ARBA00008869"/>
    </source>
</evidence>
<keyword evidence="3" id="KW-0813">Transport</keyword>
<accession>A0A9N9GV13</accession>
<keyword evidence="5" id="KW-0677">Repeat</keyword>
<evidence type="ECO:0000256" key="4">
    <source>
        <dbReference type="ARBA" id="ARBA00022692"/>
    </source>
</evidence>
<reference evidence="12" key="1">
    <citation type="submission" date="2021-06" db="EMBL/GenBank/DDBJ databases">
        <authorList>
            <person name="Kallberg Y."/>
            <person name="Tangrot J."/>
            <person name="Rosling A."/>
        </authorList>
    </citation>
    <scope>NUCLEOTIDE SEQUENCE</scope>
    <source>
        <strain evidence="12">CL551</strain>
    </source>
</reference>
<name>A0A9N9GV13_9GLOM</name>
<keyword evidence="6" id="KW-0547">Nucleotide-binding</keyword>
<dbReference type="Gene3D" id="3.40.50.300">
    <property type="entry name" value="P-loop containing nucleotide triphosphate hydrolases"/>
    <property type="match status" value="1"/>
</dbReference>